<dbReference type="RefSeq" id="XP_018063445.1">
    <property type="nucleotide sequence ID" value="XM_018220702.1"/>
</dbReference>
<sequence length="227" mass="26165">MKAILAFAKLALVGFDLQRLIIMTDCRYLIEGVTTEFWQRAGTDHGEAPRYPLDNVLEWQELYRRIQSMEVRNIAEPHGACIYHWKFIAPTSPEAQDLVRRIGLKFPVADEPAGVFHPIRRLVTTGKDTVENFVLLFGPTWDGAYDVRKQWEEVRTTILLDPRSRAQMLGRPYEIEDLLWNPRPPTAHEEERLREATTLATDEALRTLEQMLTPELILSQPTNSSIP</sequence>
<accession>A0A132B9K8</accession>
<name>A0A132B9K8_MOLSC</name>
<dbReference type="GeneID" id="28830428"/>
<dbReference type="EMBL" id="KQ947433">
    <property type="protein sequence ID" value="KUJ09090.1"/>
    <property type="molecule type" value="Genomic_DNA"/>
</dbReference>
<dbReference type="OrthoDB" id="245563at2759"/>
<proteinExistence type="predicted"/>
<dbReference type="InParanoid" id="A0A132B9K8"/>
<evidence type="ECO:0000313" key="2">
    <source>
        <dbReference type="Proteomes" id="UP000070700"/>
    </source>
</evidence>
<dbReference type="AlphaFoldDB" id="A0A132B9K8"/>
<dbReference type="Proteomes" id="UP000070700">
    <property type="component" value="Unassembled WGS sequence"/>
</dbReference>
<evidence type="ECO:0000313" key="1">
    <source>
        <dbReference type="EMBL" id="KUJ09090.1"/>
    </source>
</evidence>
<dbReference type="KEGG" id="psco:LY89DRAFT_741386"/>
<reference evidence="1 2" key="1">
    <citation type="submission" date="2015-10" db="EMBL/GenBank/DDBJ databases">
        <title>Full genome of DAOMC 229536 Phialocephala scopiformis, a fungal endophyte of spruce producing the potent anti-insectan compound rugulosin.</title>
        <authorList>
            <consortium name="DOE Joint Genome Institute"/>
            <person name="Walker A.K."/>
            <person name="Frasz S.L."/>
            <person name="Seifert K.A."/>
            <person name="Miller J.D."/>
            <person name="Mondo S.J."/>
            <person name="Labutti K."/>
            <person name="Lipzen A."/>
            <person name="Dockter R."/>
            <person name="Kennedy M."/>
            <person name="Grigoriev I.V."/>
            <person name="Spatafora J.W."/>
        </authorList>
    </citation>
    <scope>NUCLEOTIDE SEQUENCE [LARGE SCALE GENOMIC DNA]</scope>
    <source>
        <strain evidence="1 2">CBS 120377</strain>
    </source>
</reference>
<protein>
    <submittedName>
        <fullName evidence="1">Uncharacterized protein</fullName>
    </submittedName>
</protein>
<keyword evidence="2" id="KW-1185">Reference proteome</keyword>
<organism evidence="1 2">
    <name type="scientific">Mollisia scopiformis</name>
    <name type="common">Conifer needle endophyte fungus</name>
    <name type="synonym">Phialocephala scopiformis</name>
    <dbReference type="NCBI Taxonomy" id="149040"/>
    <lineage>
        <taxon>Eukaryota</taxon>
        <taxon>Fungi</taxon>
        <taxon>Dikarya</taxon>
        <taxon>Ascomycota</taxon>
        <taxon>Pezizomycotina</taxon>
        <taxon>Leotiomycetes</taxon>
        <taxon>Helotiales</taxon>
        <taxon>Mollisiaceae</taxon>
        <taxon>Mollisia</taxon>
    </lineage>
</organism>
<gene>
    <name evidence="1" type="ORF">LY89DRAFT_741386</name>
</gene>